<keyword evidence="2" id="KW-0521">NADP</keyword>
<gene>
    <name evidence="4" type="ORF">EVG20_g6828</name>
</gene>
<dbReference type="GO" id="GO:0016491">
    <property type="term" value="F:oxidoreductase activity"/>
    <property type="evidence" value="ECO:0007669"/>
    <property type="project" value="UniProtKB-KW"/>
</dbReference>
<proteinExistence type="inferred from homology"/>
<dbReference type="PANTHER" id="PTHR43618">
    <property type="entry name" value="7-ALPHA-HYDROXYSTEROID DEHYDROGENASE"/>
    <property type="match status" value="1"/>
</dbReference>
<dbReference type="FunFam" id="3.40.50.720:FF:000084">
    <property type="entry name" value="Short-chain dehydrogenase reductase"/>
    <property type="match status" value="1"/>
</dbReference>
<evidence type="ECO:0000256" key="3">
    <source>
        <dbReference type="ARBA" id="ARBA00023002"/>
    </source>
</evidence>
<evidence type="ECO:0008006" key="6">
    <source>
        <dbReference type="Google" id="ProtNLM"/>
    </source>
</evidence>
<comment type="caution">
    <text evidence="4">The sequence shown here is derived from an EMBL/GenBank/DDBJ whole genome shotgun (WGS) entry which is preliminary data.</text>
</comment>
<dbReference type="SUPFAM" id="SSF51735">
    <property type="entry name" value="NAD(P)-binding Rossmann-fold domains"/>
    <property type="match status" value="1"/>
</dbReference>
<keyword evidence="5" id="KW-1185">Reference proteome</keyword>
<accession>A0A4Y9YHT8</accession>
<dbReference type="PANTHER" id="PTHR43618:SF8">
    <property type="entry name" value="7ALPHA-HYDROXYSTEROID DEHYDROGENASE"/>
    <property type="match status" value="1"/>
</dbReference>
<dbReference type="Gene3D" id="3.40.50.720">
    <property type="entry name" value="NAD(P)-binding Rossmann-like Domain"/>
    <property type="match status" value="1"/>
</dbReference>
<keyword evidence="3" id="KW-0560">Oxidoreductase</keyword>
<evidence type="ECO:0000313" key="5">
    <source>
        <dbReference type="Proteomes" id="UP000298327"/>
    </source>
</evidence>
<dbReference type="PRINTS" id="PR00081">
    <property type="entry name" value="GDHRDH"/>
</dbReference>
<dbReference type="OrthoDB" id="1393670at2759"/>
<dbReference type="PRINTS" id="PR00080">
    <property type="entry name" value="SDRFAMILY"/>
</dbReference>
<dbReference type="Pfam" id="PF13561">
    <property type="entry name" value="adh_short_C2"/>
    <property type="match status" value="1"/>
</dbReference>
<dbReference type="EMBL" id="SEOQ01000479">
    <property type="protein sequence ID" value="TFY62106.1"/>
    <property type="molecule type" value="Genomic_DNA"/>
</dbReference>
<dbReference type="InterPro" id="IPR052178">
    <property type="entry name" value="Sec_Metab_Biosynth_SDR"/>
</dbReference>
<dbReference type="Proteomes" id="UP000298327">
    <property type="component" value="Unassembled WGS sequence"/>
</dbReference>
<evidence type="ECO:0000256" key="1">
    <source>
        <dbReference type="ARBA" id="ARBA00006484"/>
    </source>
</evidence>
<reference evidence="4 5" key="1">
    <citation type="submission" date="2019-02" db="EMBL/GenBank/DDBJ databases">
        <title>Genome sequencing of the rare red list fungi Dentipellis fragilis.</title>
        <authorList>
            <person name="Buettner E."/>
            <person name="Kellner H."/>
        </authorList>
    </citation>
    <scope>NUCLEOTIDE SEQUENCE [LARGE SCALE GENOMIC DNA]</scope>
    <source>
        <strain evidence="4 5">DSM 105465</strain>
    </source>
</reference>
<protein>
    <recommendedName>
        <fullName evidence="6">NAD(P)-binding protein</fullName>
    </recommendedName>
</protein>
<sequence length="286" mass="29647">MSFVADLFNAAGHTAVITGGGAGLGYSMAEAWVKNGGKVYITGRREEVLRQATARLNSISYNNAFFFPADVATQEGIDNLAKELSSRETSLDVLVNNAGMGNFDSPGPGEILARFDHAAWMQQFSLNTWGPAALTSALAPLLVEAAKKGEGRGSVILITSVSESMRFAASPMTGYSLSKAAEGALTKILANKLVAHGVRVNTIAPGTFPTPGNNPANAIMPSANAEAFVPMKRNGNADDIAGAFLFLATKASAYVTGQKFALDGGWSLVLNGRDGGWSPIGAGSSA</sequence>
<dbReference type="AlphaFoldDB" id="A0A4Y9YHT8"/>
<dbReference type="InterPro" id="IPR002347">
    <property type="entry name" value="SDR_fam"/>
</dbReference>
<evidence type="ECO:0000313" key="4">
    <source>
        <dbReference type="EMBL" id="TFY62106.1"/>
    </source>
</evidence>
<evidence type="ECO:0000256" key="2">
    <source>
        <dbReference type="ARBA" id="ARBA00022857"/>
    </source>
</evidence>
<dbReference type="InterPro" id="IPR036291">
    <property type="entry name" value="NAD(P)-bd_dom_sf"/>
</dbReference>
<comment type="similarity">
    <text evidence="1">Belongs to the short-chain dehydrogenases/reductases (SDR) family.</text>
</comment>
<dbReference type="STRING" id="205917.A0A4Y9YHT8"/>
<name>A0A4Y9YHT8_9AGAM</name>
<organism evidence="4 5">
    <name type="scientific">Dentipellis fragilis</name>
    <dbReference type="NCBI Taxonomy" id="205917"/>
    <lineage>
        <taxon>Eukaryota</taxon>
        <taxon>Fungi</taxon>
        <taxon>Dikarya</taxon>
        <taxon>Basidiomycota</taxon>
        <taxon>Agaricomycotina</taxon>
        <taxon>Agaricomycetes</taxon>
        <taxon>Russulales</taxon>
        <taxon>Hericiaceae</taxon>
        <taxon>Dentipellis</taxon>
    </lineage>
</organism>